<organism evidence="2 3">
    <name type="scientific">Ooceraea biroi</name>
    <name type="common">Clonal raider ant</name>
    <name type="synonym">Cerapachys biroi</name>
    <dbReference type="NCBI Taxonomy" id="2015173"/>
    <lineage>
        <taxon>Eukaryota</taxon>
        <taxon>Metazoa</taxon>
        <taxon>Ecdysozoa</taxon>
        <taxon>Arthropoda</taxon>
        <taxon>Hexapoda</taxon>
        <taxon>Insecta</taxon>
        <taxon>Pterygota</taxon>
        <taxon>Neoptera</taxon>
        <taxon>Endopterygota</taxon>
        <taxon>Hymenoptera</taxon>
        <taxon>Apocrita</taxon>
        <taxon>Aculeata</taxon>
        <taxon>Formicoidea</taxon>
        <taxon>Formicidae</taxon>
        <taxon>Dorylinae</taxon>
        <taxon>Ooceraea</taxon>
    </lineage>
</organism>
<keyword evidence="3" id="KW-1185">Reference proteome</keyword>
<evidence type="ECO:0000256" key="1">
    <source>
        <dbReference type="SAM" id="MobiDB-lite"/>
    </source>
</evidence>
<sequence>MLCGVAHSCSSQIPAAPRQPECQVAGEREGATSMDDRVETIEEQGKVGKGAEEKRIRSILGGKHSQDRGSPQLCMFMIGPS</sequence>
<name>A0A026WR61_OOCBI</name>
<dbReference type="EMBL" id="KK107133">
    <property type="protein sequence ID" value="EZA58131.1"/>
    <property type="molecule type" value="Genomic_DNA"/>
</dbReference>
<protein>
    <submittedName>
        <fullName evidence="2">Uncharacterized protein</fullName>
    </submittedName>
</protein>
<proteinExistence type="predicted"/>
<accession>A0A026WR61</accession>
<dbReference type="Proteomes" id="UP000053097">
    <property type="component" value="Unassembled WGS sequence"/>
</dbReference>
<feature type="region of interest" description="Disordered" evidence="1">
    <location>
        <begin position="10"/>
        <end position="81"/>
    </location>
</feature>
<dbReference type="AlphaFoldDB" id="A0A026WR61"/>
<evidence type="ECO:0000313" key="2">
    <source>
        <dbReference type="EMBL" id="EZA58131.1"/>
    </source>
</evidence>
<reference evidence="2 3" key="1">
    <citation type="journal article" date="2014" name="Curr. Biol.">
        <title>The genome of the clonal raider ant Cerapachys biroi.</title>
        <authorList>
            <person name="Oxley P.R."/>
            <person name="Ji L."/>
            <person name="Fetter-Pruneda I."/>
            <person name="McKenzie S.K."/>
            <person name="Li C."/>
            <person name="Hu H."/>
            <person name="Zhang G."/>
            <person name="Kronauer D.J."/>
        </authorList>
    </citation>
    <scope>NUCLEOTIDE SEQUENCE [LARGE SCALE GENOMIC DNA]</scope>
</reference>
<evidence type="ECO:0000313" key="3">
    <source>
        <dbReference type="Proteomes" id="UP000053097"/>
    </source>
</evidence>
<gene>
    <name evidence="2" type="ORF">X777_01902</name>
</gene>
<feature type="compositionally biased region" description="Basic and acidic residues" evidence="1">
    <location>
        <begin position="26"/>
        <end position="56"/>
    </location>
</feature>